<accession>A0A177DG16</accession>
<evidence type="ECO:0000313" key="2">
    <source>
        <dbReference type="EMBL" id="OAG18022.1"/>
    </source>
</evidence>
<sequence length="116" mass="13107">MGFPPTTTASFLCRTSCIAYFLTLDWLHCLCGSAVLAAARLSEHYSNVSNLLDACRYDSVYSVLTASLSTLLFLFLTFGRLHRMRGASLYFGSSGSLWRTFLYKWCYLWSRTAGEQ</sequence>
<dbReference type="GeneID" id="29116446"/>
<proteinExistence type="predicted"/>
<dbReference type="VEuPathDB" id="FungiDB:CC77DRAFT_248426"/>
<dbReference type="KEGG" id="aalt:CC77DRAFT_248426"/>
<keyword evidence="1" id="KW-0472">Membrane</keyword>
<evidence type="ECO:0000256" key="1">
    <source>
        <dbReference type="SAM" id="Phobius"/>
    </source>
</evidence>
<keyword evidence="1" id="KW-1133">Transmembrane helix</keyword>
<evidence type="ECO:0000313" key="3">
    <source>
        <dbReference type="Proteomes" id="UP000077248"/>
    </source>
</evidence>
<feature type="transmembrane region" description="Helical" evidence="1">
    <location>
        <begin position="18"/>
        <end position="39"/>
    </location>
</feature>
<reference evidence="2 3" key="1">
    <citation type="submission" date="2016-05" db="EMBL/GenBank/DDBJ databases">
        <title>Comparative analysis of secretome profiles of manganese(II)-oxidizing ascomycete fungi.</title>
        <authorList>
            <consortium name="DOE Joint Genome Institute"/>
            <person name="Zeiner C.A."/>
            <person name="Purvine S.O."/>
            <person name="Zink E.M."/>
            <person name="Wu S."/>
            <person name="Pasa-Tolic L."/>
            <person name="Chaput D.L."/>
            <person name="Haridas S."/>
            <person name="Grigoriev I.V."/>
            <person name="Santelli C.M."/>
            <person name="Hansel C.M."/>
        </authorList>
    </citation>
    <scope>NUCLEOTIDE SEQUENCE [LARGE SCALE GENOMIC DNA]</scope>
    <source>
        <strain evidence="2 3">SRC1lrK2f</strain>
    </source>
</reference>
<name>A0A177DG16_ALTAL</name>
<gene>
    <name evidence="2" type="ORF">CC77DRAFT_248426</name>
</gene>
<dbReference type="RefSeq" id="XP_018383443.1">
    <property type="nucleotide sequence ID" value="XM_018530852.1"/>
</dbReference>
<dbReference type="AlphaFoldDB" id="A0A177DG16"/>
<keyword evidence="1" id="KW-0812">Transmembrane</keyword>
<dbReference type="EMBL" id="KV441485">
    <property type="protein sequence ID" value="OAG18022.1"/>
    <property type="molecule type" value="Genomic_DNA"/>
</dbReference>
<dbReference type="Proteomes" id="UP000077248">
    <property type="component" value="Unassembled WGS sequence"/>
</dbReference>
<keyword evidence="3" id="KW-1185">Reference proteome</keyword>
<protein>
    <submittedName>
        <fullName evidence="2">Uncharacterized protein</fullName>
    </submittedName>
</protein>
<organism evidence="2 3">
    <name type="scientific">Alternaria alternata</name>
    <name type="common">Alternaria rot fungus</name>
    <name type="synonym">Torula alternata</name>
    <dbReference type="NCBI Taxonomy" id="5599"/>
    <lineage>
        <taxon>Eukaryota</taxon>
        <taxon>Fungi</taxon>
        <taxon>Dikarya</taxon>
        <taxon>Ascomycota</taxon>
        <taxon>Pezizomycotina</taxon>
        <taxon>Dothideomycetes</taxon>
        <taxon>Pleosporomycetidae</taxon>
        <taxon>Pleosporales</taxon>
        <taxon>Pleosporineae</taxon>
        <taxon>Pleosporaceae</taxon>
        <taxon>Alternaria</taxon>
        <taxon>Alternaria sect. Alternaria</taxon>
        <taxon>Alternaria alternata complex</taxon>
    </lineage>
</organism>
<feature type="transmembrane region" description="Helical" evidence="1">
    <location>
        <begin position="59"/>
        <end position="78"/>
    </location>
</feature>